<evidence type="ECO:0000256" key="1">
    <source>
        <dbReference type="SAM" id="SignalP"/>
    </source>
</evidence>
<name>A0A369WWS6_9GAMM</name>
<keyword evidence="1" id="KW-0732">Signal</keyword>
<sequence>MTTKVLNQPVLNTKRGFKLTPLCSAMILAGTLSAPYAHAVYEFNIGEIEGQLDSELSLGVTVRTEGQSARLVDPQNGALRGVTGTAKSKTIDDGNLNFNKGDVVSNVFKGTHGLSLRKDNIGAFVRVKYWYDFELENQDVRHGSTTTGYAPAGGRIGLNDSKFDNEAKFSGIDLQDAFIYGEFEAGEMPVDLRLGRQVVSWGESTFIGGGINQINPIDVPAFRRPGALLKDVLMPVNLAYGSIGLTDNLTAEAFYQLEWEPFTLDGCGTFFATSDIAAPGCSGVNTRFDDLAVFGSDGSFIPWNGGVSILGAPVAIARGEDKEAKNSGQFGLAGRYYVEDIETEFGAYFMNYHSRRPYFAVTSEADNPTYQLAYPENLKVYGLSFNTTVGGVSWSGEISYQPDFPVGWNTAEALQAAILSENGFGSAGQVNPGFYDELSSIRDTGNTLVLADEYDVYQVQTTFIQFWDQVMGASRLSLIGEIGATYSQGIDEDFDDIDTRRYGRGIVYGNCTTEGVTDPSVACDEGGFVTKFAWGYRLKAALSYNDVFAGVNMTPSITWRDDVDGVAPNGNFIEGRQSVSLALDADYLGQYNASIAYTNYITSDWDPLADRDHLTLSIGMSF</sequence>
<feature type="chain" id="PRO_5016893545" evidence="1">
    <location>
        <begin position="40"/>
        <end position="622"/>
    </location>
</feature>
<dbReference type="InterPro" id="IPR010727">
    <property type="entry name" value="DUF1302"/>
</dbReference>
<reference evidence="2 3" key="1">
    <citation type="submission" date="2018-07" db="EMBL/GenBank/DDBJ databases">
        <title>Motiliproteus coralliicola sp. nov., a bacterium isolated from Coral.</title>
        <authorList>
            <person name="Wang G."/>
        </authorList>
    </citation>
    <scope>NUCLEOTIDE SEQUENCE [LARGE SCALE GENOMIC DNA]</scope>
    <source>
        <strain evidence="2 3">C34</strain>
    </source>
</reference>
<feature type="signal peptide" evidence="1">
    <location>
        <begin position="1"/>
        <end position="39"/>
    </location>
</feature>
<dbReference type="AlphaFoldDB" id="A0A369WWS6"/>
<dbReference type="EMBL" id="QQOH01000001">
    <property type="protein sequence ID" value="RDE24996.1"/>
    <property type="molecule type" value="Genomic_DNA"/>
</dbReference>
<comment type="caution">
    <text evidence="2">The sequence shown here is derived from an EMBL/GenBank/DDBJ whole genome shotgun (WGS) entry which is preliminary data.</text>
</comment>
<evidence type="ECO:0000313" key="3">
    <source>
        <dbReference type="Proteomes" id="UP000253769"/>
    </source>
</evidence>
<proteinExistence type="predicted"/>
<dbReference type="OrthoDB" id="7000272at2"/>
<gene>
    <name evidence="2" type="ORF">DV711_05350</name>
</gene>
<keyword evidence="3" id="KW-1185">Reference proteome</keyword>
<protein>
    <submittedName>
        <fullName evidence="2">DUF1302 domain-containing protein</fullName>
    </submittedName>
</protein>
<organism evidence="2 3">
    <name type="scientific">Motiliproteus coralliicola</name>
    <dbReference type="NCBI Taxonomy" id="2283196"/>
    <lineage>
        <taxon>Bacteria</taxon>
        <taxon>Pseudomonadati</taxon>
        <taxon>Pseudomonadota</taxon>
        <taxon>Gammaproteobacteria</taxon>
        <taxon>Oceanospirillales</taxon>
        <taxon>Oceanospirillaceae</taxon>
        <taxon>Motiliproteus</taxon>
    </lineage>
</organism>
<dbReference type="Proteomes" id="UP000253769">
    <property type="component" value="Unassembled WGS sequence"/>
</dbReference>
<evidence type="ECO:0000313" key="2">
    <source>
        <dbReference type="EMBL" id="RDE24996.1"/>
    </source>
</evidence>
<accession>A0A369WWS6</accession>
<dbReference type="Pfam" id="PF06980">
    <property type="entry name" value="DUF1302"/>
    <property type="match status" value="1"/>
</dbReference>
<dbReference type="RefSeq" id="WP_114694590.1">
    <property type="nucleotide sequence ID" value="NZ_QQOH01000001.1"/>
</dbReference>